<dbReference type="HOGENOM" id="CLU_112364_0_0_3"/>
<dbReference type="eggNOG" id="COG4636">
    <property type="taxonomic scope" value="Bacteria"/>
</dbReference>
<dbReference type="Gene3D" id="3.90.1570.10">
    <property type="entry name" value="tt1808, chain A"/>
    <property type="match status" value="1"/>
</dbReference>
<dbReference type="STRING" id="388467.A19Y_0860"/>
<dbReference type="InterPro" id="IPR011335">
    <property type="entry name" value="Restrct_endonuc-II-like"/>
</dbReference>
<dbReference type="SUPFAM" id="SSF52980">
    <property type="entry name" value="Restriction endonuclease-like"/>
    <property type="match status" value="1"/>
</dbReference>
<dbReference type="CDD" id="cd06260">
    <property type="entry name" value="DUF820-like"/>
    <property type="match status" value="1"/>
</dbReference>
<dbReference type="PANTHER" id="PTHR35400">
    <property type="entry name" value="SLR1083 PROTEIN"/>
    <property type="match status" value="1"/>
</dbReference>
<dbReference type="EMBL" id="CM002803">
    <property type="protein sequence ID" value="KEI66003.1"/>
    <property type="molecule type" value="Genomic_DNA"/>
</dbReference>
<proteinExistence type="predicted"/>
<dbReference type="RefSeq" id="WP_042152283.1">
    <property type="nucleotide sequence ID" value="NZ_CM002803.1"/>
</dbReference>
<accession>A0A073CEA5</accession>
<dbReference type="Pfam" id="PF05685">
    <property type="entry name" value="Uma2"/>
    <property type="match status" value="1"/>
</dbReference>
<dbReference type="PANTHER" id="PTHR35400:SF1">
    <property type="entry name" value="SLR1083 PROTEIN"/>
    <property type="match status" value="1"/>
</dbReference>
<feature type="domain" description="Putative restriction endonuclease" evidence="1">
    <location>
        <begin position="21"/>
        <end position="199"/>
    </location>
</feature>
<evidence type="ECO:0000259" key="1">
    <source>
        <dbReference type="Pfam" id="PF05685"/>
    </source>
</evidence>
<dbReference type="AlphaFoldDB" id="A0A073CEA5"/>
<dbReference type="InterPro" id="IPR012296">
    <property type="entry name" value="Nuclease_put_TT1808"/>
</dbReference>
<keyword evidence="3" id="KW-1185">Reference proteome</keyword>
<gene>
    <name evidence="2" type="ORF">A19Y_0860</name>
</gene>
<evidence type="ECO:0000313" key="3">
    <source>
        <dbReference type="Proteomes" id="UP000027395"/>
    </source>
</evidence>
<dbReference type="InterPro" id="IPR008538">
    <property type="entry name" value="Uma2"/>
</dbReference>
<sequence>MTTLVSIPESAQKTQGQPATWEDYLAYVNNPNLEDFNVSFNQGYLWIDMGNEGINHSNVNDLLSFLLYIWFSREPGILANSFSGCVIEKPNQRAAAPDKVLYIGENSPKWQEGEPRRINLEQWRVPDLVGEISDTTLAIDLDEKKQLYAGLGVPEYWVIDIRGKRAIAFRLQENGKYQEVNTSIALNGLPIALLELTLEQLEKTNNFNAAFWFSQQIVNLQNP</sequence>
<reference evidence="2 3" key="1">
    <citation type="journal article" date="2014" name="Appl. Environ. Microbiol.">
        <title>Elucidation of insertion elements encoded on plasmids and in vitro construction of shuttle vectors from the toxic cyanobacterium Planktothrix.</title>
        <authorList>
            <person name="Christiansen G."/>
            <person name="Goesmann A."/>
            <person name="Kurmayer R."/>
        </authorList>
    </citation>
    <scope>NUCLEOTIDE SEQUENCE [LARGE SCALE GENOMIC DNA]</scope>
    <source>
        <strain evidence="2 3">NIVA-CYA 126/8</strain>
    </source>
</reference>
<name>A0A073CEA5_PLAA1</name>
<evidence type="ECO:0000313" key="2">
    <source>
        <dbReference type="EMBL" id="KEI66003.1"/>
    </source>
</evidence>
<dbReference type="Proteomes" id="UP000027395">
    <property type="component" value="Chromosome"/>
</dbReference>
<dbReference type="PATRIC" id="fig|388467.6.peg.796"/>
<organism evidence="2 3">
    <name type="scientific">Planktothrix agardhii (strain NIVA-CYA 126/8)</name>
    <dbReference type="NCBI Taxonomy" id="388467"/>
    <lineage>
        <taxon>Bacteria</taxon>
        <taxon>Bacillati</taxon>
        <taxon>Cyanobacteriota</taxon>
        <taxon>Cyanophyceae</taxon>
        <taxon>Oscillatoriophycideae</taxon>
        <taxon>Oscillatoriales</taxon>
        <taxon>Microcoleaceae</taxon>
        <taxon>Planktothrix</taxon>
    </lineage>
</organism>
<protein>
    <recommendedName>
        <fullName evidence="1">Putative restriction endonuclease domain-containing protein</fullName>
    </recommendedName>
</protein>